<evidence type="ECO:0000313" key="1">
    <source>
        <dbReference type="EMBL" id="OYR15578.1"/>
    </source>
</evidence>
<proteinExistence type="predicted"/>
<name>A0A256FLC6_9HYPH</name>
<sequence length="55" mass="6155">MASVMAAPHFVQHLRADRKKTLASPACVKKPDRTQLRFNQNAQKLRNAGFDSCIS</sequence>
<dbReference type="AlphaFoldDB" id="A0A256FLC6"/>
<keyword evidence="2" id="KW-1185">Reference proteome</keyword>
<dbReference type="Proteomes" id="UP000216345">
    <property type="component" value="Unassembled WGS sequence"/>
</dbReference>
<accession>A0A256FLC6</accession>
<organism evidence="1 2">
    <name type="scientific">Brucella rhizosphaerae</name>
    <dbReference type="NCBI Taxonomy" id="571254"/>
    <lineage>
        <taxon>Bacteria</taxon>
        <taxon>Pseudomonadati</taxon>
        <taxon>Pseudomonadota</taxon>
        <taxon>Alphaproteobacteria</taxon>
        <taxon>Hyphomicrobiales</taxon>
        <taxon>Brucellaceae</taxon>
        <taxon>Brucella/Ochrobactrum group</taxon>
        <taxon>Brucella</taxon>
    </lineage>
</organism>
<dbReference type="EMBL" id="NNRK01000025">
    <property type="protein sequence ID" value="OYR15578.1"/>
    <property type="molecule type" value="Genomic_DNA"/>
</dbReference>
<protein>
    <submittedName>
        <fullName evidence="1">Uncharacterized protein</fullName>
    </submittedName>
</protein>
<comment type="caution">
    <text evidence="1">The sequence shown here is derived from an EMBL/GenBank/DDBJ whole genome shotgun (WGS) entry which is preliminary data.</text>
</comment>
<gene>
    <name evidence="1" type="ORF">CEV32_4854</name>
</gene>
<evidence type="ECO:0000313" key="2">
    <source>
        <dbReference type="Proteomes" id="UP000216345"/>
    </source>
</evidence>
<reference evidence="1 2" key="1">
    <citation type="submission" date="2017-07" db="EMBL/GenBank/DDBJ databases">
        <title>Phylogenetic study on the rhizospheric bacterium Ochrobactrum sp. A44.</title>
        <authorList>
            <person name="Krzyzanowska D.M."/>
            <person name="Ossowicki A."/>
            <person name="Rajewska M."/>
            <person name="Maciag T."/>
            <person name="Kaczynski Z."/>
            <person name="Czerwicka M."/>
            <person name="Jafra S."/>
        </authorList>
    </citation>
    <scope>NUCLEOTIDE SEQUENCE [LARGE SCALE GENOMIC DNA]</scope>
    <source>
        <strain evidence="1 2">PR17</strain>
    </source>
</reference>